<dbReference type="AlphaFoldDB" id="A0A0C1MSW7"/>
<dbReference type="RefSeq" id="WP_039608245.1">
    <property type="nucleotide sequence ID" value="NZ_JWIC01000004.1"/>
</dbReference>
<name>A0A0C1MSW7_9GAMM</name>
<sequence length="414" mass="46775">MNLVKTTFLSFISTVIKLLSGLAINKVVAVYLGPAGIAIIGQFQNFSQLVMTLGQGAMNAGITKYTAEYGKDSEELPQLLATAIRISFFCCLFVSVVLISFSSFLSKEVFDSENYGFVFVTFGFTIFLYVLNTLILSVLNGLKEVKELIKVQIIQSVYSLIFTCGFVYFLGLTGALIALVTNQSIIFLVVLYRLRQNGLIKFTYFKGKFNRIIASKLFKFSLMALVPALATPISHFFIRDYIISNLGVDEAGYWQGMWYISSMYLMVITTALSTYYLPRLSEIKCNLELKAELKGGIKLIFPVVCCMSLGIFILKDFIIWLVFTNEFSPMRELFLWQLVGDVLKVTAWLFAYLFVAKALARQYIFLELAFLSVFILLSIFSLNTFGLIGMTYAYAASYTLYLMAVSFLVWRKFS</sequence>
<feature type="transmembrane region" description="Helical" evidence="6">
    <location>
        <begin position="335"/>
        <end position="356"/>
    </location>
</feature>
<proteinExistence type="predicted"/>
<protein>
    <submittedName>
        <fullName evidence="7">Lipopolysaccharide biosynthesis protein</fullName>
    </submittedName>
</protein>
<evidence type="ECO:0000256" key="5">
    <source>
        <dbReference type="ARBA" id="ARBA00023136"/>
    </source>
</evidence>
<dbReference type="PANTHER" id="PTHR30250">
    <property type="entry name" value="PST FAMILY PREDICTED COLANIC ACID TRANSPORTER"/>
    <property type="match status" value="1"/>
</dbReference>
<dbReference type="PANTHER" id="PTHR30250:SF30">
    <property type="entry name" value="LIPID III FLIPPASE"/>
    <property type="match status" value="1"/>
</dbReference>
<dbReference type="GO" id="GO:0009246">
    <property type="term" value="P:enterobacterial common antigen biosynthetic process"/>
    <property type="evidence" value="ECO:0007669"/>
    <property type="project" value="InterPro"/>
</dbReference>
<feature type="transmembrane region" description="Helical" evidence="6">
    <location>
        <begin position="86"/>
        <end position="105"/>
    </location>
</feature>
<feature type="transmembrane region" description="Helical" evidence="6">
    <location>
        <begin position="299"/>
        <end position="323"/>
    </location>
</feature>
<evidence type="ECO:0000313" key="8">
    <source>
        <dbReference type="Proteomes" id="UP000031327"/>
    </source>
</evidence>
<reference evidence="7 8" key="1">
    <citation type="submission" date="2014-12" db="EMBL/GenBank/DDBJ databases">
        <title>Draft Genome Sequence of Pseudoalteromonas luteoviolacea HI1.</title>
        <authorList>
            <person name="Asahina A.Y."/>
            <person name="Hadfield M.G."/>
        </authorList>
    </citation>
    <scope>NUCLEOTIDE SEQUENCE [LARGE SCALE GENOMIC DNA]</scope>
    <source>
        <strain evidence="7 8">HI1</strain>
    </source>
</reference>
<dbReference type="EMBL" id="JWIC01000004">
    <property type="protein sequence ID" value="KID57948.1"/>
    <property type="molecule type" value="Genomic_DNA"/>
</dbReference>
<evidence type="ECO:0000256" key="1">
    <source>
        <dbReference type="ARBA" id="ARBA00004651"/>
    </source>
</evidence>
<keyword evidence="4 6" id="KW-1133">Transmembrane helix</keyword>
<comment type="caution">
    <text evidence="7">The sequence shown here is derived from an EMBL/GenBank/DDBJ whole genome shotgun (WGS) entry which is preliminary data.</text>
</comment>
<accession>A0A0C1MSW7</accession>
<dbReference type="GO" id="GO:0005886">
    <property type="term" value="C:plasma membrane"/>
    <property type="evidence" value="ECO:0007669"/>
    <property type="project" value="UniProtKB-SubCell"/>
</dbReference>
<feature type="transmembrane region" description="Helical" evidence="6">
    <location>
        <begin position="258"/>
        <end position="278"/>
    </location>
</feature>
<organism evidence="7 8">
    <name type="scientific">Pseudoalteromonas luteoviolacea</name>
    <dbReference type="NCBI Taxonomy" id="43657"/>
    <lineage>
        <taxon>Bacteria</taxon>
        <taxon>Pseudomonadati</taxon>
        <taxon>Pseudomonadota</taxon>
        <taxon>Gammaproteobacteria</taxon>
        <taxon>Alteromonadales</taxon>
        <taxon>Pseudoalteromonadaceae</taxon>
        <taxon>Pseudoalteromonas</taxon>
    </lineage>
</organism>
<evidence type="ECO:0000256" key="4">
    <source>
        <dbReference type="ARBA" id="ARBA00022989"/>
    </source>
</evidence>
<dbReference type="Pfam" id="PF13440">
    <property type="entry name" value="Polysacc_synt_3"/>
    <property type="match status" value="1"/>
</dbReference>
<evidence type="ECO:0000256" key="6">
    <source>
        <dbReference type="SAM" id="Phobius"/>
    </source>
</evidence>
<evidence type="ECO:0000256" key="3">
    <source>
        <dbReference type="ARBA" id="ARBA00022692"/>
    </source>
</evidence>
<evidence type="ECO:0000256" key="2">
    <source>
        <dbReference type="ARBA" id="ARBA00022475"/>
    </source>
</evidence>
<feature type="transmembrane region" description="Helical" evidence="6">
    <location>
        <begin position="363"/>
        <end position="385"/>
    </location>
</feature>
<feature type="transmembrane region" description="Helical" evidence="6">
    <location>
        <begin position="216"/>
        <end position="238"/>
    </location>
</feature>
<keyword evidence="2" id="KW-1003">Cell membrane</keyword>
<feature type="transmembrane region" description="Helical" evidence="6">
    <location>
        <begin position="176"/>
        <end position="195"/>
    </location>
</feature>
<dbReference type="Proteomes" id="UP000031327">
    <property type="component" value="Unassembled WGS sequence"/>
</dbReference>
<gene>
    <name evidence="7" type="ORF">JF50_04180</name>
</gene>
<dbReference type="InterPro" id="IPR050833">
    <property type="entry name" value="Poly_Biosynth_Transport"/>
</dbReference>
<dbReference type="InterPro" id="IPR044550">
    <property type="entry name" value="WzxE"/>
</dbReference>
<dbReference type="CDD" id="cd13125">
    <property type="entry name" value="MATE_like_10"/>
    <property type="match status" value="1"/>
</dbReference>
<feature type="transmembrane region" description="Helical" evidence="6">
    <location>
        <begin position="391"/>
        <end position="410"/>
    </location>
</feature>
<evidence type="ECO:0000313" key="7">
    <source>
        <dbReference type="EMBL" id="KID57948.1"/>
    </source>
</evidence>
<keyword evidence="5 6" id="KW-0472">Membrane</keyword>
<comment type="subcellular location">
    <subcellularLocation>
        <location evidence="1">Cell membrane</location>
        <topology evidence="1">Multi-pass membrane protein</topology>
    </subcellularLocation>
</comment>
<keyword evidence="3 6" id="KW-0812">Transmembrane</keyword>
<dbReference type="OrthoDB" id="9769862at2"/>
<feature type="transmembrane region" description="Helical" evidence="6">
    <location>
        <begin position="117"/>
        <end position="139"/>
    </location>
</feature>